<comment type="caution">
    <text evidence="11">The sequence shown here is derived from an EMBL/GenBank/DDBJ whole genome shotgun (WGS) entry which is preliminary data.</text>
</comment>
<dbReference type="PANTHER" id="PTHR44757">
    <property type="entry name" value="DIGUANYLATE CYCLASE DGCP"/>
    <property type="match status" value="1"/>
</dbReference>
<dbReference type="SMART" id="SM00052">
    <property type="entry name" value="EAL"/>
    <property type="match status" value="1"/>
</dbReference>
<dbReference type="PROSITE" id="PS50887">
    <property type="entry name" value="GGDEF"/>
    <property type="match status" value="1"/>
</dbReference>
<evidence type="ECO:0000259" key="9">
    <source>
        <dbReference type="PROSITE" id="PS50885"/>
    </source>
</evidence>
<dbReference type="InterPro" id="IPR013587">
    <property type="entry name" value="Nitrate/nitrite_sensing"/>
</dbReference>
<feature type="domain" description="HAMP" evidence="9">
    <location>
        <begin position="490"/>
        <end position="543"/>
    </location>
</feature>
<comment type="catalytic activity">
    <reaction evidence="4">
        <text>3',3'-c-di-GMP + H2O = 5'-phosphoguanylyl(3'-&gt;5')guanosine + H(+)</text>
        <dbReference type="Rhea" id="RHEA:24902"/>
        <dbReference type="ChEBI" id="CHEBI:15377"/>
        <dbReference type="ChEBI" id="CHEBI:15378"/>
        <dbReference type="ChEBI" id="CHEBI:58754"/>
        <dbReference type="ChEBI" id="CHEBI:58805"/>
        <dbReference type="EC" id="3.1.4.52"/>
    </reaction>
    <physiologicalReaction direction="left-to-right" evidence="4">
        <dbReference type="Rhea" id="RHEA:24903"/>
    </physiologicalReaction>
</comment>
<dbReference type="FunFam" id="3.20.20.450:FF:000001">
    <property type="entry name" value="Cyclic di-GMP phosphodiesterase yahA"/>
    <property type="match status" value="1"/>
</dbReference>
<dbReference type="InterPro" id="IPR035965">
    <property type="entry name" value="PAS-like_dom_sf"/>
</dbReference>
<dbReference type="SMART" id="SM00086">
    <property type="entry name" value="PAC"/>
    <property type="match status" value="1"/>
</dbReference>
<dbReference type="Pfam" id="PF08376">
    <property type="entry name" value="NIT"/>
    <property type="match status" value="1"/>
</dbReference>
<evidence type="ECO:0000256" key="2">
    <source>
        <dbReference type="ARBA" id="ARBA00012282"/>
    </source>
</evidence>
<dbReference type="CDD" id="cd01948">
    <property type="entry name" value="EAL"/>
    <property type="match status" value="1"/>
</dbReference>
<evidence type="ECO:0000256" key="3">
    <source>
        <dbReference type="ARBA" id="ARBA00022636"/>
    </source>
</evidence>
<feature type="transmembrane region" description="Helical" evidence="5">
    <location>
        <begin position="467"/>
        <end position="489"/>
    </location>
</feature>
<feature type="domain" description="EAL" evidence="8">
    <location>
        <begin position="844"/>
        <end position="1100"/>
    </location>
</feature>
<dbReference type="InterPro" id="IPR000700">
    <property type="entry name" value="PAS-assoc_C"/>
</dbReference>
<dbReference type="SMART" id="SM00304">
    <property type="entry name" value="HAMP"/>
    <property type="match status" value="1"/>
</dbReference>
<feature type="domain" description="GGDEF" evidence="10">
    <location>
        <begin position="701"/>
        <end position="835"/>
    </location>
</feature>
<dbReference type="EMBL" id="VOLT01000005">
    <property type="protein sequence ID" value="TWX68041.1"/>
    <property type="molecule type" value="Genomic_DNA"/>
</dbReference>
<dbReference type="Pfam" id="PF00990">
    <property type="entry name" value="GGDEF"/>
    <property type="match status" value="1"/>
</dbReference>
<dbReference type="NCBIfam" id="TIGR00254">
    <property type="entry name" value="GGDEF"/>
    <property type="match status" value="1"/>
</dbReference>
<dbReference type="CDD" id="cd00130">
    <property type="entry name" value="PAS"/>
    <property type="match status" value="1"/>
</dbReference>
<dbReference type="Pfam" id="PF00563">
    <property type="entry name" value="EAL"/>
    <property type="match status" value="1"/>
</dbReference>
<dbReference type="Gene3D" id="6.10.340.10">
    <property type="match status" value="1"/>
</dbReference>
<keyword evidence="12" id="KW-1185">Reference proteome</keyword>
<dbReference type="Gene3D" id="3.30.450.20">
    <property type="entry name" value="PAS domain"/>
    <property type="match status" value="1"/>
</dbReference>
<dbReference type="InterPro" id="IPR001633">
    <property type="entry name" value="EAL_dom"/>
</dbReference>
<evidence type="ECO:0000313" key="11">
    <source>
        <dbReference type="EMBL" id="TWX68041.1"/>
    </source>
</evidence>
<feature type="domain" description="PAS" evidence="6">
    <location>
        <begin position="544"/>
        <end position="590"/>
    </location>
</feature>
<name>A0A5C6QGX0_9GAMM</name>
<dbReference type="InterPro" id="IPR035919">
    <property type="entry name" value="EAL_sf"/>
</dbReference>
<dbReference type="Gene3D" id="3.30.70.270">
    <property type="match status" value="1"/>
</dbReference>
<dbReference type="PROSITE" id="PS50113">
    <property type="entry name" value="PAC"/>
    <property type="match status" value="1"/>
</dbReference>
<dbReference type="InterPro" id="IPR000014">
    <property type="entry name" value="PAS"/>
</dbReference>
<dbReference type="InterPro" id="IPR000160">
    <property type="entry name" value="GGDEF_dom"/>
</dbReference>
<gene>
    <name evidence="11" type="ORF">ESZ36_12285</name>
</gene>
<dbReference type="InterPro" id="IPR052155">
    <property type="entry name" value="Biofilm_reg_signaling"/>
</dbReference>
<dbReference type="PROSITE" id="PS50883">
    <property type="entry name" value="EAL"/>
    <property type="match status" value="1"/>
</dbReference>
<dbReference type="AlphaFoldDB" id="A0A5C6QGX0"/>
<dbReference type="Pfam" id="PF00672">
    <property type="entry name" value="HAMP"/>
    <property type="match status" value="1"/>
</dbReference>
<protein>
    <recommendedName>
        <fullName evidence="2">cyclic-guanylate-specific phosphodiesterase</fullName>
        <ecNumber evidence="2">3.1.4.52</ecNumber>
    </recommendedName>
</protein>
<dbReference type="GO" id="GO:0016020">
    <property type="term" value="C:membrane"/>
    <property type="evidence" value="ECO:0007669"/>
    <property type="project" value="InterPro"/>
</dbReference>
<dbReference type="GO" id="GO:0071732">
    <property type="term" value="P:cellular response to nitric oxide"/>
    <property type="evidence" value="ECO:0007669"/>
    <property type="project" value="UniProtKB-ARBA"/>
</dbReference>
<dbReference type="InterPro" id="IPR003660">
    <property type="entry name" value="HAMP_dom"/>
</dbReference>
<evidence type="ECO:0000256" key="4">
    <source>
        <dbReference type="ARBA" id="ARBA00051114"/>
    </source>
</evidence>
<dbReference type="Pfam" id="PF13426">
    <property type="entry name" value="PAS_9"/>
    <property type="match status" value="1"/>
</dbReference>
<dbReference type="SUPFAM" id="SSF141868">
    <property type="entry name" value="EAL domain-like"/>
    <property type="match status" value="1"/>
</dbReference>
<keyword evidence="5" id="KW-0812">Transmembrane</keyword>
<dbReference type="CDD" id="cd06225">
    <property type="entry name" value="HAMP"/>
    <property type="match status" value="1"/>
</dbReference>
<keyword evidence="5" id="KW-0472">Membrane</keyword>
<dbReference type="PROSITE" id="PS50112">
    <property type="entry name" value="PAS"/>
    <property type="match status" value="1"/>
</dbReference>
<sequence>MSDYLDIKQICFFMLVIASIQNVLLSLLLKISRSIVMFQKFVCHFSIRARLKTFLLLPWLIILCFGLNHTSEYLEDIKLARKAILSIEISSEIDKLIYELQKERGLSAGVIDRSSHKNLVQLKKQRLRTDLRIDHTIDFIQRIELTELQLNTIASQQVINDVLKDIFVSITGLSQTRSKIDDYQSGSYFAYYSQFNEDLLRLISQVQVHLKSNEQNRDSIDFLNLLKLQEKSGQERGALNALLNTKLLYASQLQQVISYGNAQTKLINDLFSVSKSHHQLWLQRQLNSGNNQQVLSIRSLLNEKLIRAEQLAQLEREIGYGGLIHDFKNYILRGEANYYDSFLIRLSSSQNYLTMFNEIANLTDDEKQAVYIIEQTLNRYHQHILIAKMSRDKGRHAEQIDEEVRIDDSQAVAAIKELQQNIVGIDTEQWWYLSSLRIDEFREISNHIRSEMQDLASHEEQQAIDSLVIYVTTFILVFLTTLYFSFLVVRRIIAKIKYISTAMTTMEVEHKFNQPLKVKGNDEISDMVIAFNQMLAERNKSEGEQRISAAVFKYASEAIMITNADNMIETVNPAFCHISGFSIEEVLGKSPNILNSGKHDNHFYQKMWQSLEQDNSWQGEIWNKRKNGEIYPEFLAISVVRDQDKKPLQYISLFSDITKHKKYEEDIWLQANYDSLTGLPNRGLCLERLHNKLKEDKAEDSEVALLFIDLDRFKFVNDTWGHSSGDELLQLAAIRLRNCIREKDTVARFGGDEFVVLLVGLSNRFAIERVVKNILASLSMPFHLRNNNEAVVSASIGVTVGPVDGDNVELLLKNADTAMYQAKAAGRNTFQFFTKSMNETVSRRMHIEQALRQAIKRQEFILHYQPVVSLDTGEIIGAEALIRWQHPDKGLIYPDSFIEIAEEAGLIEPIGQWVIEQACTDLRLWHDLGMKIQVAVNVSSRQCKQTSQTPIKDIIKKALKVNNISPSSLKVEITESSLMDNSEEMMTTLQDIRSLGVAIYMDDFGTGYSSLSYLKHFPIDVMKIDRSFIAGSIDDKTDASLVEAVVLIGHSLSLKLVGEGIETKQHYDYLRSLGCDYGQGYFISKPIESTALIALCQHVDNPPKWSS</sequence>
<accession>A0A5C6QGX0</accession>
<evidence type="ECO:0000256" key="1">
    <source>
        <dbReference type="ARBA" id="ARBA00001946"/>
    </source>
</evidence>
<dbReference type="NCBIfam" id="TIGR00229">
    <property type="entry name" value="sensory_box"/>
    <property type="match status" value="1"/>
</dbReference>
<dbReference type="GO" id="GO:0007165">
    <property type="term" value="P:signal transduction"/>
    <property type="evidence" value="ECO:0007669"/>
    <property type="project" value="InterPro"/>
</dbReference>
<evidence type="ECO:0000259" key="6">
    <source>
        <dbReference type="PROSITE" id="PS50112"/>
    </source>
</evidence>
<dbReference type="PROSITE" id="PS50885">
    <property type="entry name" value="HAMP"/>
    <property type="match status" value="1"/>
</dbReference>
<dbReference type="InterPro" id="IPR029787">
    <property type="entry name" value="Nucleotide_cyclase"/>
</dbReference>
<evidence type="ECO:0000259" key="10">
    <source>
        <dbReference type="PROSITE" id="PS50887"/>
    </source>
</evidence>
<feature type="domain" description="PAC" evidence="7">
    <location>
        <begin position="617"/>
        <end position="669"/>
    </location>
</feature>
<dbReference type="Gene3D" id="3.20.20.450">
    <property type="entry name" value="EAL domain"/>
    <property type="match status" value="1"/>
</dbReference>
<dbReference type="Proteomes" id="UP000321822">
    <property type="component" value="Unassembled WGS sequence"/>
</dbReference>
<dbReference type="SUPFAM" id="SSF55785">
    <property type="entry name" value="PYP-like sensor domain (PAS domain)"/>
    <property type="match status" value="1"/>
</dbReference>
<proteinExistence type="predicted"/>
<evidence type="ECO:0000259" key="8">
    <source>
        <dbReference type="PROSITE" id="PS50883"/>
    </source>
</evidence>
<dbReference type="PANTHER" id="PTHR44757:SF2">
    <property type="entry name" value="BIOFILM ARCHITECTURE MAINTENANCE PROTEIN MBAA"/>
    <property type="match status" value="1"/>
</dbReference>
<evidence type="ECO:0000313" key="12">
    <source>
        <dbReference type="Proteomes" id="UP000321822"/>
    </source>
</evidence>
<keyword evidence="3" id="KW-0973">c-di-GMP</keyword>
<dbReference type="GO" id="GO:0071111">
    <property type="term" value="F:cyclic-guanylate-specific phosphodiesterase activity"/>
    <property type="evidence" value="ECO:0007669"/>
    <property type="project" value="UniProtKB-EC"/>
</dbReference>
<comment type="cofactor">
    <cofactor evidence="1">
        <name>Mg(2+)</name>
        <dbReference type="ChEBI" id="CHEBI:18420"/>
    </cofactor>
</comment>
<dbReference type="FunFam" id="3.30.70.270:FF:000001">
    <property type="entry name" value="Diguanylate cyclase domain protein"/>
    <property type="match status" value="1"/>
</dbReference>
<reference evidence="11 12" key="1">
    <citation type="submission" date="2019-07" db="EMBL/GenBank/DDBJ databases">
        <title>Genomes of sea-ice associated Colwellia species.</title>
        <authorList>
            <person name="Bowman J.P."/>
        </authorList>
    </citation>
    <scope>NUCLEOTIDE SEQUENCE [LARGE SCALE GENOMIC DNA]</scope>
    <source>
        <strain evidence="11 12">ACAM 459</strain>
    </source>
</reference>
<evidence type="ECO:0000256" key="5">
    <source>
        <dbReference type="SAM" id="Phobius"/>
    </source>
</evidence>
<organism evidence="11 12">
    <name type="scientific">Colwellia demingiae</name>
    <dbReference type="NCBI Taxonomy" id="89401"/>
    <lineage>
        <taxon>Bacteria</taxon>
        <taxon>Pseudomonadati</taxon>
        <taxon>Pseudomonadota</taxon>
        <taxon>Gammaproteobacteria</taxon>
        <taxon>Alteromonadales</taxon>
        <taxon>Colwelliaceae</taxon>
        <taxon>Colwellia</taxon>
    </lineage>
</organism>
<feature type="transmembrane region" description="Helical" evidence="5">
    <location>
        <begin position="12"/>
        <end position="29"/>
    </location>
</feature>
<dbReference type="OrthoDB" id="9799509at2"/>
<dbReference type="InterPro" id="IPR001610">
    <property type="entry name" value="PAC"/>
</dbReference>
<dbReference type="SMART" id="SM00267">
    <property type="entry name" value="GGDEF"/>
    <property type="match status" value="1"/>
</dbReference>
<dbReference type="EC" id="3.1.4.52" evidence="2"/>
<evidence type="ECO:0000259" key="7">
    <source>
        <dbReference type="PROSITE" id="PS50113"/>
    </source>
</evidence>
<dbReference type="SMART" id="SM00091">
    <property type="entry name" value="PAS"/>
    <property type="match status" value="1"/>
</dbReference>
<keyword evidence="5" id="KW-1133">Transmembrane helix</keyword>
<dbReference type="InterPro" id="IPR043128">
    <property type="entry name" value="Rev_trsase/Diguanyl_cyclase"/>
</dbReference>
<dbReference type="CDD" id="cd01949">
    <property type="entry name" value="GGDEF"/>
    <property type="match status" value="1"/>
</dbReference>
<dbReference type="SUPFAM" id="SSF55073">
    <property type="entry name" value="Nucleotide cyclase"/>
    <property type="match status" value="1"/>
</dbReference>